<sequence>MKVTEFFQDRNIDIIFSSLYKRAIYTIMDFTDKVNLEINVVDESRERKIDDLWIEDFDLFEKIIAFA</sequence>
<comment type="caution">
    <text evidence="1">The sequence shown here is derived from an EMBL/GenBank/DDBJ whole genome shotgun (WGS) entry which is preliminary data.</text>
</comment>
<dbReference type="AlphaFoldDB" id="I7LI98"/>
<keyword evidence="2" id="KW-1185">Reference proteome</keyword>
<dbReference type="Proteomes" id="UP000007652">
    <property type="component" value="Unassembled WGS sequence"/>
</dbReference>
<dbReference type="Gene3D" id="3.40.50.1240">
    <property type="entry name" value="Phosphoglycerate mutase-like"/>
    <property type="match status" value="1"/>
</dbReference>
<dbReference type="STRING" id="857293.CAAU_0693"/>
<accession>I7LI98</accession>
<dbReference type="EMBL" id="CAKP01000031">
    <property type="protein sequence ID" value="CCJ32777.1"/>
    <property type="molecule type" value="Genomic_DNA"/>
</dbReference>
<organism evidence="1 2">
    <name type="scientific">Caloramator australicus RC3</name>
    <dbReference type="NCBI Taxonomy" id="857293"/>
    <lineage>
        <taxon>Bacteria</taxon>
        <taxon>Bacillati</taxon>
        <taxon>Bacillota</taxon>
        <taxon>Clostridia</taxon>
        <taxon>Eubacteriales</taxon>
        <taxon>Clostridiaceae</taxon>
        <taxon>Caloramator</taxon>
    </lineage>
</organism>
<reference evidence="1 2" key="1">
    <citation type="journal article" date="2011" name="J. Bacteriol.">
        <title>Draft genome sequence of Caloramator australicus strain RC3T, a thermoanaerobe from the Great Artesian Basin of Australia.</title>
        <authorList>
            <person name="Ogg C.D."/>
            <person name="Patel B.K.C."/>
        </authorList>
    </citation>
    <scope>NUCLEOTIDE SEQUENCE [LARGE SCALE GENOMIC DNA]</scope>
    <source>
        <strain evidence="1 2">RC3</strain>
    </source>
</reference>
<proteinExistence type="predicted"/>
<gene>
    <name evidence="1" type="ORF">CAAU_0693</name>
</gene>
<name>I7LI98_9CLOT</name>
<protein>
    <submittedName>
        <fullName evidence="1">Uncharacterized protein</fullName>
    </submittedName>
</protein>
<evidence type="ECO:0000313" key="2">
    <source>
        <dbReference type="Proteomes" id="UP000007652"/>
    </source>
</evidence>
<dbReference type="InterPro" id="IPR013078">
    <property type="entry name" value="His_Pase_superF_clade-1"/>
</dbReference>
<dbReference type="Pfam" id="PF00300">
    <property type="entry name" value="His_Phos_1"/>
    <property type="match status" value="1"/>
</dbReference>
<dbReference type="SUPFAM" id="SSF53254">
    <property type="entry name" value="Phosphoglycerate mutase-like"/>
    <property type="match status" value="1"/>
</dbReference>
<dbReference type="InterPro" id="IPR029033">
    <property type="entry name" value="His_PPase_superfam"/>
</dbReference>
<evidence type="ECO:0000313" key="1">
    <source>
        <dbReference type="EMBL" id="CCJ32777.1"/>
    </source>
</evidence>
<dbReference type="eggNOG" id="COG0406">
    <property type="taxonomic scope" value="Bacteria"/>
</dbReference>